<gene>
    <name evidence="1" type="ORF">RFI_34126</name>
</gene>
<dbReference type="Proteomes" id="UP000023152">
    <property type="component" value="Unassembled WGS sequence"/>
</dbReference>
<evidence type="ECO:0000313" key="1">
    <source>
        <dbReference type="EMBL" id="ETO03284.1"/>
    </source>
</evidence>
<name>X6LNT5_RETFI</name>
<reference evidence="1 2" key="1">
    <citation type="journal article" date="2013" name="Curr. Biol.">
        <title>The Genome of the Foraminiferan Reticulomyxa filosa.</title>
        <authorList>
            <person name="Glockner G."/>
            <person name="Hulsmann N."/>
            <person name="Schleicher M."/>
            <person name="Noegel A.A."/>
            <person name="Eichinger L."/>
            <person name="Gallinger C."/>
            <person name="Pawlowski J."/>
            <person name="Sierra R."/>
            <person name="Euteneuer U."/>
            <person name="Pillet L."/>
            <person name="Moustafa A."/>
            <person name="Platzer M."/>
            <person name="Groth M."/>
            <person name="Szafranski K."/>
            <person name="Schliwa M."/>
        </authorList>
    </citation>
    <scope>NUCLEOTIDE SEQUENCE [LARGE SCALE GENOMIC DNA]</scope>
</reference>
<organism evidence="1 2">
    <name type="scientific">Reticulomyxa filosa</name>
    <dbReference type="NCBI Taxonomy" id="46433"/>
    <lineage>
        <taxon>Eukaryota</taxon>
        <taxon>Sar</taxon>
        <taxon>Rhizaria</taxon>
        <taxon>Retaria</taxon>
        <taxon>Foraminifera</taxon>
        <taxon>Monothalamids</taxon>
        <taxon>Reticulomyxidae</taxon>
        <taxon>Reticulomyxa</taxon>
    </lineage>
</organism>
<feature type="non-terminal residue" evidence="1">
    <location>
        <position position="159"/>
    </location>
</feature>
<protein>
    <recommendedName>
        <fullName evidence="3">Reverse transcriptase domain-containing protein</fullName>
    </recommendedName>
</protein>
<comment type="caution">
    <text evidence="1">The sequence shown here is derived from an EMBL/GenBank/DDBJ whole genome shotgun (WGS) entry which is preliminary data.</text>
</comment>
<proteinExistence type="predicted"/>
<dbReference type="EMBL" id="ASPP01033753">
    <property type="protein sequence ID" value="ETO03284.1"/>
    <property type="molecule type" value="Genomic_DNA"/>
</dbReference>
<evidence type="ECO:0000313" key="2">
    <source>
        <dbReference type="Proteomes" id="UP000023152"/>
    </source>
</evidence>
<accession>X6LNT5</accession>
<evidence type="ECO:0008006" key="3">
    <source>
        <dbReference type="Google" id="ProtNLM"/>
    </source>
</evidence>
<feature type="non-terminal residue" evidence="1">
    <location>
        <position position="1"/>
    </location>
</feature>
<dbReference type="AlphaFoldDB" id="X6LNT5"/>
<keyword evidence="2" id="KW-1185">Reference proteome</keyword>
<dbReference type="OrthoDB" id="8950771at2759"/>
<sequence>VLNGIHSKWMEFNTGVPQGSALSPVLFLLYINDSPTVIRYGMFADMWHCEHQYLQVMLMKRANACTKDYSLLHLSLITDFGPCHKTQSANKSKFKYLDQKRSWPNNKGNKNNYNLSNKTQIKIKILFKNCQKIYQILLNCFKTNETFKFSFQLQQRTLQ</sequence>